<sequence>MRIEVLGAGFNSAGLRDGVARAPEALRRAGLIAGAAAHHEVRDAGDVDFSEPVPRRGEVSALLAEEALTSMARGVRQRIETILAEGGFPLLVGGDCAVLPGALHACRAVHGGVGLVFVDGHEDAWPPADSTTGEAADCELGLALGVTAAHVGPELSPVLRPAATALLGPRDGAELAEHGVASLRGSLWFATDRELTGRIAAAVADAVATVERSAPRWWLHVDLDVLATDQLAAVDYPQPGGLRWEELTELTAIALRRPGCAGWSLTIYNPDLDEDGHEAARIVRYVEDALSVVPSGSVAT</sequence>
<evidence type="ECO:0000313" key="6">
    <source>
        <dbReference type="Proteomes" id="UP000661607"/>
    </source>
</evidence>
<accession>A0ABR9KA84</accession>
<evidence type="ECO:0000313" key="5">
    <source>
        <dbReference type="EMBL" id="MBE1558920.1"/>
    </source>
</evidence>
<protein>
    <submittedName>
        <fullName evidence="5">Arginase</fullName>
        <ecNumber evidence="5">3.5.3.1</ecNumber>
    </submittedName>
</protein>
<keyword evidence="1" id="KW-0479">Metal-binding</keyword>
<dbReference type="InterPro" id="IPR006035">
    <property type="entry name" value="Ureohydrolase"/>
</dbReference>
<dbReference type="SUPFAM" id="SSF52768">
    <property type="entry name" value="Arginase/deacetylase"/>
    <property type="match status" value="1"/>
</dbReference>
<dbReference type="Proteomes" id="UP000661607">
    <property type="component" value="Unassembled WGS sequence"/>
</dbReference>
<evidence type="ECO:0000256" key="4">
    <source>
        <dbReference type="PROSITE-ProRule" id="PRU00742"/>
    </source>
</evidence>
<evidence type="ECO:0000256" key="2">
    <source>
        <dbReference type="ARBA" id="ARBA00022801"/>
    </source>
</evidence>
<dbReference type="CDD" id="cd09999">
    <property type="entry name" value="Arginase-like_1"/>
    <property type="match status" value="1"/>
</dbReference>
<dbReference type="EMBL" id="JADBEF010000001">
    <property type="protein sequence ID" value="MBE1558920.1"/>
    <property type="molecule type" value="Genomic_DNA"/>
</dbReference>
<dbReference type="RefSeq" id="WP_192774272.1">
    <property type="nucleotide sequence ID" value="NZ_BAAASY010000017.1"/>
</dbReference>
<dbReference type="InterPro" id="IPR023696">
    <property type="entry name" value="Ureohydrolase_dom_sf"/>
</dbReference>
<dbReference type="Pfam" id="PF00491">
    <property type="entry name" value="Arginase"/>
    <property type="match status" value="1"/>
</dbReference>
<evidence type="ECO:0000256" key="3">
    <source>
        <dbReference type="ARBA" id="ARBA00023211"/>
    </source>
</evidence>
<evidence type="ECO:0000256" key="1">
    <source>
        <dbReference type="ARBA" id="ARBA00022723"/>
    </source>
</evidence>
<proteinExistence type="inferred from homology"/>
<reference evidence="5 6" key="1">
    <citation type="submission" date="2020-10" db="EMBL/GenBank/DDBJ databases">
        <title>Sequencing the genomes of 1000 actinobacteria strains.</title>
        <authorList>
            <person name="Klenk H.-P."/>
        </authorList>
    </citation>
    <scope>NUCLEOTIDE SEQUENCE [LARGE SCALE GENOMIC DNA]</scope>
    <source>
        <strain evidence="5 6">DSM 43748</strain>
    </source>
</reference>
<name>A0ABR9KA84_9ACTN</name>
<dbReference type="EC" id="3.5.3.1" evidence="5"/>
<dbReference type="PANTHER" id="PTHR43782:SF3">
    <property type="entry name" value="ARGINASE"/>
    <property type="match status" value="1"/>
</dbReference>
<keyword evidence="3" id="KW-0464">Manganese</keyword>
<gene>
    <name evidence="5" type="ORF">H4W81_001699</name>
</gene>
<dbReference type="Gene3D" id="3.40.800.10">
    <property type="entry name" value="Ureohydrolase domain"/>
    <property type="match status" value="1"/>
</dbReference>
<comment type="caution">
    <text evidence="5">The sequence shown here is derived from an EMBL/GenBank/DDBJ whole genome shotgun (WGS) entry which is preliminary data.</text>
</comment>
<dbReference type="PANTHER" id="PTHR43782">
    <property type="entry name" value="ARGINASE"/>
    <property type="match status" value="1"/>
</dbReference>
<dbReference type="GO" id="GO:0004053">
    <property type="term" value="F:arginase activity"/>
    <property type="evidence" value="ECO:0007669"/>
    <property type="project" value="UniProtKB-EC"/>
</dbReference>
<keyword evidence="6" id="KW-1185">Reference proteome</keyword>
<organism evidence="5 6">
    <name type="scientific">Nonomuraea africana</name>
    <dbReference type="NCBI Taxonomy" id="46171"/>
    <lineage>
        <taxon>Bacteria</taxon>
        <taxon>Bacillati</taxon>
        <taxon>Actinomycetota</taxon>
        <taxon>Actinomycetes</taxon>
        <taxon>Streptosporangiales</taxon>
        <taxon>Streptosporangiaceae</taxon>
        <taxon>Nonomuraea</taxon>
    </lineage>
</organism>
<keyword evidence="2 5" id="KW-0378">Hydrolase</keyword>
<dbReference type="PROSITE" id="PS51409">
    <property type="entry name" value="ARGINASE_2"/>
    <property type="match status" value="1"/>
</dbReference>
<comment type="similarity">
    <text evidence="4">Belongs to the arginase family.</text>
</comment>